<evidence type="ECO:0000313" key="2">
    <source>
        <dbReference type="Proteomes" id="UP000245507"/>
    </source>
</evidence>
<dbReference type="OrthoDB" id="342444at2"/>
<keyword evidence="2" id="KW-1185">Reference proteome</keyword>
<dbReference type="SUPFAM" id="SSF55729">
    <property type="entry name" value="Acyl-CoA N-acyltransferases (Nat)"/>
    <property type="match status" value="1"/>
</dbReference>
<dbReference type="InterPro" id="IPR016181">
    <property type="entry name" value="Acyl_CoA_acyltransferase"/>
</dbReference>
<protein>
    <submittedName>
        <fullName evidence="1">N-acetyltransferase</fullName>
    </submittedName>
</protein>
<dbReference type="EMBL" id="QGDD01000004">
    <property type="protein sequence ID" value="PWN03088.1"/>
    <property type="molecule type" value="Genomic_DNA"/>
</dbReference>
<comment type="caution">
    <text evidence="1">The sequence shown here is derived from an EMBL/GenBank/DDBJ whole genome shotgun (WGS) entry which is preliminary data.</text>
</comment>
<reference evidence="1 2" key="1">
    <citation type="submission" date="2018-05" db="EMBL/GenBank/DDBJ databases">
        <title>Nocardioides silvaticus genome.</title>
        <authorList>
            <person name="Li C."/>
            <person name="Wang G."/>
        </authorList>
    </citation>
    <scope>NUCLEOTIDE SEQUENCE [LARGE SCALE GENOMIC DNA]</scope>
    <source>
        <strain evidence="1 2">CCTCC AB 2018079</strain>
    </source>
</reference>
<organism evidence="1 2">
    <name type="scientific">Nocardioides silvaticus</name>
    <dbReference type="NCBI Taxonomy" id="2201891"/>
    <lineage>
        <taxon>Bacteria</taxon>
        <taxon>Bacillati</taxon>
        <taxon>Actinomycetota</taxon>
        <taxon>Actinomycetes</taxon>
        <taxon>Propionibacteriales</taxon>
        <taxon>Nocardioidaceae</taxon>
        <taxon>Nocardioides</taxon>
    </lineage>
</organism>
<dbReference type="AlphaFoldDB" id="A0A316TH24"/>
<dbReference type="Gene3D" id="3.40.630.30">
    <property type="match status" value="1"/>
</dbReference>
<dbReference type="Proteomes" id="UP000245507">
    <property type="component" value="Unassembled WGS sequence"/>
</dbReference>
<keyword evidence="1" id="KW-0808">Transferase</keyword>
<dbReference type="GO" id="GO:0016740">
    <property type="term" value="F:transferase activity"/>
    <property type="evidence" value="ECO:0007669"/>
    <property type="project" value="UniProtKB-KW"/>
</dbReference>
<gene>
    <name evidence="1" type="ORF">DJ010_11745</name>
</gene>
<sequence length="258" mass="27946">MQRVSLTFSVLADRPDLVEPMWDMPTSWPEFMRHDPIGGLFYSQVETRFADCVVVAQDEAGEVVGVAYSVPFSLGGDDLPLNGWGFVIRNGLLTNLNGGTPDTMSAVEIAVRPDRQGTGLSGQMLAAMRDNAARLGFATLVAPVRPNGKKDVDEPMATYAFRTREDGLPVDPWLRVHVRAGGRIEQVAPRSMVVPGTVEEWREWTGLPFDRTGPVLVPGALAPVQCDLDHGVATYVEPNVWVVHRTGLGGGPSQQAGI</sequence>
<evidence type="ECO:0000313" key="1">
    <source>
        <dbReference type="EMBL" id="PWN03088.1"/>
    </source>
</evidence>
<proteinExistence type="predicted"/>
<accession>A0A316TH24</accession>
<name>A0A316TH24_9ACTN</name>